<reference evidence="3" key="1">
    <citation type="submission" date="2020-03" db="EMBL/GenBank/DDBJ databases">
        <title>A high-quality chromosome-level genome assembly of a woody plant with both climbing and erect habits, Rhamnella rubrinervis.</title>
        <authorList>
            <person name="Lu Z."/>
            <person name="Yang Y."/>
            <person name="Zhu X."/>
            <person name="Sun Y."/>
        </authorList>
    </citation>
    <scope>NUCLEOTIDE SEQUENCE</scope>
    <source>
        <strain evidence="3">BYM</strain>
        <tissue evidence="3">Leaf</tissue>
    </source>
</reference>
<evidence type="ECO:0000256" key="1">
    <source>
        <dbReference type="SAM" id="MobiDB-lite"/>
    </source>
</evidence>
<accession>A0A8K0GR12</accession>
<protein>
    <submittedName>
        <fullName evidence="3">Uncharacterized protein</fullName>
    </submittedName>
</protein>
<keyword evidence="2" id="KW-0812">Transmembrane</keyword>
<proteinExistence type="predicted"/>
<feature type="compositionally biased region" description="Basic and acidic residues" evidence="1">
    <location>
        <begin position="223"/>
        <end position="247"/>
    </location>
</feature>
<keyword evidence="2" id="KW-0472">Membrane</keyword>
<dbReference type="AlphaFoldDB" id="A0A8K0GR12"/>
<comment type="caution">
    <text evidence="3">The sequence shown here is derived from an EMBL/GenBank/DDBJ whole genome shotgun (WGS) entry which is preliminary data.</text>
</comment>
<organism evidence="3 4">
    <name type="scientific">Rhamnella rubrinervis</name>
    <dbReference type="NCBI Taxonomy" id="2594499"/>
    <lineage>
        <taxon>Eukaryota</taxon>
        <taxon>Viridiplantae</taxon>
        <taxon>Streptophyta</taxon>
        <taxon>Embryophyta</taxon>
        <taxon>Tracheophyta</taxon>
        <taxon>Spermatophyta</taxon>
        <taxon>Magnoliopsida</taxon>
        <taxon>eudicotyledons</taxon>
        <taxon>Gunneridae</taxon>
        <taxon>Pentapetalae</taxon>
        <taxon>rosids</taxon>
        <taxon>fabids</taxon>
        <taxon>Rosales</taxon>
        <taxon>Rhamnaceae</taxon>
        <taxon>rhamnoid group</taxon>
        <taxon>Rhamneae</taxon>
        <taxon>Rhamnella</taxon>
    </lineage>
</organism>
<dbReference type="EMBL" id="VOIH02000011">
    <property type="protein sequence ID" value="KAF3434201.1"/>
    <property type="molecule type" value="Genomic_DNA"/>
</dbReference>
<feature type="transmembrane region" description="Helical" evidence="2">
    <location>
        <begin position="55"/>
        <end position="73"/>
    </location>
</feature>
<keyword evidence="4" id="KW-1185">Reference proteome</keyword>
<evidence type="ECO:0000256" key="2">
    <source>
        <dbReference type="SAM" id="Phobius"/>
    </source>
</evidence>
<gene>
    <name evidence="3" type="ORF">FNV43_RR25304</name>
</gene>
<feature type="region of interest" description="Disordered" evidence="1">
    <location>
        <begin position="208"/>
        <end position="253"/>
    </location>
</feature>
<evidence type="ECO:0000313" key="3">
    <source>
        <dbReference type="EMBL" id="KAF3434201.1"/>
    </source>
</evidence>
<dbReference type="PANTHER" id="PTHR36804">
    <property type="entry name" value="OSJNBA0013K16.11 PROTEIN"/>
    <property type="match status" value="1"/>
</dbReference>
<keyword evidence="2" id="KW-1133">Transmembrane helix</keyword>
<dbReference type="OrthoDB" id="2014574at2759"/>
<sequence>MISLTLSPSTPNSKPPPTLFTNLKPSFLRNLKPYHHFQRSIRNGTCRTSGLSHDAPFAVAIGASMLTSLLFPVTGPPDEDAGDSALDSTDSRFAVMGIISFIPYFNWLSWVFAWLDTGKRRYAVYSLVYMAPYFRSNLSLSPEESWLPFASIVFCIIHVQLEASIRNGDLQGFQLFSEALKHASSMSRKKDHLNDQQGTSKKVLQLDLHGRKKDSMNLPSSDEQSRNKVREWEVPKRSSHNDEHLNEDRDEDE</sequence>
<name>A0A8K0GR12_9ROSA</name>
<evidence type="ECO:0000313" key="4">
    <source>
        <dbReference type="Proteomes" id="UP000796880"/>
    </source>
</evidence>
<dbReference type="PANTHER" id="PTHR36804:SF1">
    <property type="entry name" value="OS04G0585600 PROTEIN"/>
    <property type="match status" value="1"/>
</dbReference>
<feature type="transmembrane region" description="Helical" evidence="2">
    <location>
        <begin position="93"/>
        <end position="115"/>
    </location>
</feature>
<dbReference type="Proteomes" id="UP000796880">
    <property type="component" value="Unassembled WGS sequence"/>
</dbReference>